<sequence length="293" mass="33877">MTFHCNARYFLLTYPQCGDLDPWAVSNHLGELRGECIVAREAHADGGTHLHAFVDFGRKFRSRRTSVFDVGDHHPNVSATHSSPREGFDYACKDGDIVAGGLGRPEPRNTTERVHRWHDIVAAESREQFFEMLLAHDPRTLCTSFTQLTKYADWRYREDPEPYRSPEGVVIDTSRFPEIEEWARRSLQSVQHCNHAYFGGLFSLQEEVSTVDYAVFDDINGGISFFPQYKWWLGHQKQFYATDKYKGKQLITWGKPAIWLSNKDPREENGADYDWLNANCVFIYVDQPIAWSI</sequence>
<evidence type="ECO:0000256" key="6">
    <source>
        <dbReference type="ARBA" id="ARBA00022722"/>
    </source>
</evidence>
<evidence type="ECO:0000256" key="11">
    <source>
        <dbReference type="ARBA" id="ARBA00023124"/>
    </source>
</evidence>
<evidence type="ECO:0000256" key="7">
    <source>
        <dbReference type="ARBA" id="ARBA00022723"/>
    </source>
</evidence>
<evidence type="ECO:0000256" key="10">
    <source>
        <dbReference type="ARBA" id="ARBA00022801"/>
    </source>
</evidence>
<keyword evidence="3" id="KW-0808">Transferase</keyword>
<dbReference type="GO" id="GO:0003677">
    <property type="term" value="F:DNA binding"/>
    <property type="evidence" value="ECO:0007669"/>
    <property type="project" value="UniProtKB-KW"/>
</dbReference>
<feature type="domain" description="CRESS-DNA virus Rep endonuclease" evidence="13">
    <location>
        <begin position="4"/>
        <end position="105"/>
    </location>
</feature>
<evidence type="ECO:0000256" key="9">
    <source>
        <dbReference type="ARBA" id="ARBA00022759"/>
    </source>
</evidence>
<dbReference type="InterPro" id="IPR049912">
    <property type="entry name" value="CRESS_DNA_REP"/>
</dbReference>
<organism evidence="14">
    <name type="scientific">Chrysolophuspictus Genomoviridae sp</name>
    <dbReference type="NCBI Taxonomy" id="2814942"/>
    <lineage>
        <taxon>Viruses</taxon>
        <taxon>Monodnaviria</taxon>
        <taxon>Shotokuvirae</taxon>
        <taxon>Cressdnaviricota</taxon>
        <taxon>Repensiviricetes</taxon>
        <taxon>Geplafuvirales</taxon>
        <taxon>Genomoviridae</taxon>
    </lineage>
</organism>
<evidence type="ECO:0000256" key="12">
    <source>
        <dbReference type="ARBA" id="ARBA00023125"/>
    </source>
</evidence>
<keyword evidence="7" id="KW-0479">Metal-binding</keyword>
<keyword evidence="11" id="KW-0190">Covalent protein-DNA linkage</keyword>
<proteinExistence type="predicted"/>
<keyword evidence="8" id="KW-0547">Nucleotide-binding</keyword>
<keyword evidence="5" id="KW-0235">DNA replication</keyword>
<dbReference type="GO" id="GO:0016787">
    <property type="term" value="F:hydrolase activity"/>
    <property type="evidence" value="ECO:0007669"/>
    <property type="project" value="UniProtKB-KW"/>
</dbReference>
<keyword evidence="12" id="KW-0238">DNA-binding</keyword>
<keyword evidence="4" id="KW-0548">Nucleotidyltransferase</keyword>
<keyword evidence="6" id="KW-0540">Nuclease</keyword>
<keyword evidence="10" id="KW-0378">Hydrolase</keyword>
<dbReference type="EMBL" id="MW182898">
    <property type="protein sequence ID" value="QVW56426.1"/>
    <property type="molecule type" value="Genomic_DNA"/>
</dbReference>
<keyword evidence="9" id="KW-0255">Endonuclease</keyword>
<evidence type="ECO:0000313" key="14">
    <source>
        <dbReference type="EMBL" id="QVW56426.1"/>
    </source>
</evidence>
<dbReference type="GO" id="GO:0004519">
    <property type="term" value="F:endonuclease activity"/>
    <property type="evidence" value="ECO:0007669"/>
    <property type="project" value="UniProtKB-KW"/>
</dbReference>
<evidence type="ECO:0000256" key="2">
    <source>
        <dbReference type="ARBA" id="ARBA00022562"/>
    </source>
</evidence>
<evidence type="ECO:0000256" key="4">
    <source>
        <dbReference type="ARBA" id="ARBA00022695"/>
    </source>
</evidence>
<name>A0A8E7L5F0_9VIRU</name>
<dbReference type="GO" id="GO:0016779">
    <property type="term" value="F:nucleotidyltransferase activity"/>
    <property type="evidence" value="ECO:0007669"/>
    <property type="project" value="UniProtKB-KW"/>
</dbReference>
<dbReference type="GO" id="GO:0042025">
    <property type="term" value="C:host cell nucleus"/>
    <property type="evidence" value="ECO:0007669"/>
    <property type="project" value="UniProtKB-SubCell"/>
</dbReference>
<reference evidence="14" key="1">
    <citation type="submission" date="2020-10" db="EMBL/GenBank/DDBJ databases">
        <title>CRESS DNA virus dark matter in the feces of wild birds.</title>
        <authorList>
            <person name="Yang S."/>
            <person name="Zhang W."/>
        </authorList>
    </citation>
    <scope>NUCLEOTIDE SEQUENCE</scope>
    <source>
        <strain evidence="14">Gps215gen1</strain>
    </source>
</reference>
<evidence type="ECO:0000256" key="8">
    <source>
        <dbReference type="ARBA" id="ARBA00022741"/>
    </source>
</evidence>
<protein>
    <submittedName>
        <fullName evidence="14">Replication-associated protein</fullName>
    </submittedName>
</protein>
<dbReference type="GO" id="GO:0000166">
    <property type="term" value="F:nucleotide binding"/>
    <property type="evidence" value="ECO:0007669"/>
    <property type="project" value="UniProtKB-KW"/>
</dbReference>
<evidence type="ECO:0000259" key="13">
    <source>
        <dbReference type="PROSITE" id="PS52020"/>
    </source>
</evidence>
<evidence type="ECO:0000256" key="5">
    <source>
        <dbReference type="ARBA" id="ARBA00022705"/>
    </source>
</evidence>
<dbReference type="GO" id="GO:0046872">
    <property type="term" value="F:metal ion binding"/>
    <property type="evidence" value="ECO:0007669"/>
    <property type="project" value="UniProtKB-KW"/>
</dbReference>
<evidence type="ECO:0000256" key="3">
    <source>
        <dbReference type="ARBA" id="ARBA00022679"/>
    </source>
</evidence>
<dbReference type="GO" id="GO:0006260">
    <property type="term" value="P:DNA replication"/>
    <property type="evidence" value="ECO:0007669"/>
    <property type="project" value="UniProtKB-KW"/>
</dbReference>
<comment type="subcellular location">
    <subcellularLocation>
        <location evidence="1">Host nucleus</location>
    </subcellularLocation>
</comment>
<accession>A0A8E7L5F0</accession>
<evidence type="ECO:0000256" key="1">
    <source>
        <dbReference type="ARBA" id="ARBA00004147"/>
    </source>
</evidence>
<dbReference type="Pfam" id="PF00799">
    <property type="entry name" value="Gemini_AL1"/>
    <property type="match status" value="1"/>
</dbReference>
<dbReference type="PROSITE" id="PS52020">
    <property type="entry name" value="CRESS_DNA_REP"/>
    <property type="match status" value="1"/>
</dbReference>
<keyword evidence="2" id="KW-1048">Host nucleus</keyword>